<keyword evidence="5 6" id="KW-0472">Membrane</keyword>
<feature type="transmembrane region" description="Helical" evidence="6">
    <location>
        <begin position="53"/>
        <end position="74"/>
    </location>
</feature>
<dbReference type="CDD" id="cd06579">
    <property type="entry name" value="TM_PBP1_transp_AraH_like"/>
    <property type="match status" value="1"/>
</dbReference>
<evidence type="ECO:0000256" key="2">
    <source>
        <dbReference type="ARBA" id="ARBA00022475"/>
    </source>
</evidence>
<gene>
    <name evidence="7" type="ORF">EDM56_07920</name>
</gene>
<dbReference type="Pfam" id="PF02653">
    <property type="entry name" value="BPD_transp_2"/>
    <property type="match status" value="1"/>
</dbReference>
<dbReference type="EMBL" id="RHHQ01000007">
    <property type="protein sequence ID" value="RNB90428.1"/>
    <property type="molecule type" value="Genomic_DNA"/>
</dbReference>
<feature type="transmembrane region" description="Helical" evidence="6">
    <location>
        <begin position="361"/>
        <end position="378"/>
    </location>
</feature>
<feature type="transmembrane region" description="Helical" evidence="6">
    <location>
        <begin position="316"/>
        <end position="349"/>
    </location>
</feature>
<dbReference type="GO" id="GO:0005886">
    <property type="term" value="C:plasma membrane"/>
    <property type="evidence" value="ECO:0007669"/>
    <property type="project" value="UniProtKB-SubCell"/>
</dbReference>
<feature type="transmembrane region" description="Helical" evidence="6">
    <location>
        <begin position="27"/>
        <end position="47"/>
    </location>
</feature>
<feature type="transmembrane region" description="Helical" evidence="6">
    <location>
        <begin position="133"/>
        <end position="151"/>
    </location>
</feature>
<comment type="caution">
    <text evidence="7">The sequence shown here is derived from an EMBL/GenBank/DDBJ whole genome shotgun (WGS) entry which is preliminary data.</text>
</comment>
<proteinExistence type="predicted"/>
<evidence type="ECO:0000256" key="1">
    <source>
        <dbReference type="ARBA" id="ARBA00004651"/>
    </source>
</evidence>
<keyword evidence="8" id="KW-1185">Reference proteome</keyword>
<comment type="subcellular location">
    <subcellularLocation>
        <location evidence="1">Cell membrane</location>
        <topology evidence="1">Multi-pass membrane protein</topology>
    </subcellularLocation>
</comment>
<evidence type="ECO:0000313" key="8">
    <source>
        <dbReference type="Proteomes" id="UP000271031"/>
    </source>
</evidence>
<feature type="transmembrane region" description="Helical" evidence="6">
    <location>
        <begin position="206"/>
        <end position="224"/>
    </location>
</feature>
<name>A0A3M8DQM7_9BACL</name>
<evidence type="ECO:0000256" key="5">
    <source>
        <dbReference type="ARBA" id="ARBA00023136"/>
    </source>
</evidence>
<dbReference type="InterPro" id="IPR001851">
    <property type="entry name" value="ABC_transp_permease"/>
</dbReference>
<reference evidence="7 8" key="1">
    <citation type="submission" date="2018-10" db="EMBL/GenBank/DDBJ databases">
        <title>Phylogenomics of Brevibacillus.</title>
        <authorList>
            <person name="Dunlap C."/>
        </authorList>
    </citation>
    <scope>NUCLEOTIDE SEQUENCE [LARGE SCALE GENOMIC DNA]</scope>
    <source>
        <strain evidence="7 8">JCM 15716</strain>
    </source>
</reference>
<evidence type="ECO:0000256" key="4">
    <source>
        <dbReference type="ARBA" id="ARBA00022989"/>
    </source>
</evidence>
<dbReference type="OrthoDB" id="9815820at2"/>
<feature type="transmembrane region" description="Helical" evidence="6">
    <location>
        <begin position="107"/>
        <end position="126"/>
    </location>
</feature>
<keyword evidence="2" id="KW-1003">Cell membrane</keyword>
<dbReference type="Proteomes" id="UP000271031">
    <property type="component" value="Unassembled WGS sequence"/>
</dbReference>
<sequence>MFPKEAVTEAPAGLGEKGALAINWKNYTSLAGLAVLIAISAIMSPTFLSPFNIVNVATQIAAPGILAVGMTFVILTGGIDLSVGSLLALTGVIVAIAAPVIGWPWAVLLAILLGTVVGMFHGLCITRFKVPPFIVTLAGLSAYKGLALIFTSSASVPLRADFFDYLGAGRLGGTAALLLSAVIAVLMLFNYLSARKKYGTKERTKKSIVTISAMVGTLAFGLLAQEAGGVPIQVLIFVVLFAIAWFALNKTVFGRELYAIGGNPEAARLAGVKVKRGLIIVYATAGFLASIAGLLVATRLGSGTPQVGTLGELDAIAAVVIGGTSLMGGVGTLGGTIIGVILIGILNNLLSLLNITADMQMVFKGAIILGAVMLDAKLSKK</sequence>
<feature type="transmembrane region" description="Helical" evidence="6">
    <location>
        <begin position="171"/>
        <end position="194"/>
    </location>
</feature>
<keyword evidence="4 6" id="KW-1133">Transmembrane helix</keyword>
<accession>A0A3M8DQM7</accession>
<feature type="transmembrane region" description="Helical" evidence="6">
    <location>
        <begin position="278"/>
        <end position="296"/>
    </location>
</feature>
<feature type="transmembrane region" description="Helical" evidence="6">
    <location>
        <begin position="81"/>
        <end position="101"/>
    </location>
</feature>
<dbReference type="PANTHER" id="PTHR32196">
    <property type="entry name" value="ABC TRANSPORTER PERMEASE PROTEIN YPHD-RELATED-RELATED"/>
    <property type="match status" value="1"/>
</dbReference>
<organism evidence="7 8">
    <name type="scientific">Brevibacillus fluminis</name>
    <dbReference type="NCBI Taxonomy" id="511487"/>
    <lineage>
        <taxon>Bacteria</taxon>
        <taxon>Bacillati</taxon>
        <taxon>Bacillota</taxon>
        <taxon>Bacilli</taxon>
        <taxon>Bacillales</taxon>
        <taxon>Paenibacillaceae</taxon>
        <taxon>Brevibacillus</taxon>
    </lineage>
</organism>
<protein>
    <submittedName>
        <fullName evidence="7">Inner-membrane translocator</fullName>
    </submittedName>
</protein>
<evidence type="ECO:0000313" key="7">
    <source>
        <dbReference type="EMBL" id="RNB90428.1"/>
    </source>
</evidence>
<evidence type="ECO:0000256" key="6">
    <source>
        <dbReference type="SAM" id="Phobius"/>
    </source>
</evidence>
<feature type="transmembrane region" description="Helical" evidence="6">
    <location>
        <begin position="230"/>
        <end position="248"/>
    </location>
</feature>
<dbReference type="GO" id="GO:0022857">
    <property type="term" value="F:transmembrane transporter activity"/>
    <property type="evidence" value="ECO:0007669"/>
    <property type="project" value="InterPro"/>
</dbReference>
<keyword evidence="3 6" id="KW-0812">Transmembrane</keyword>
<dbReference type="AlphaFoldDB" id="A0A3M8DQM7"/>
<dbReference type="RefSeq" id="WP_122917354.1">
    <property type="nucleotide sequence ID" value="NZ_RHHQ01000007.1"/>
</dbReference>
<evidence type="ECO:0000256" key="3">
    <source>
        <dbReference type="ARBA" id="ARBA00022692"/>
    </source>
</evidence>